<keyword evidence="15" id="KW-1185">Reference proteome</keyword>
<dbReference type="GO" id="GO:0042720">
    <property type="term" value="C:mitochondrial inner membrane peptidase complex"/>
    <property type="evidence" value="ECO:0007669"/>
    <property type="project" value="InterPro"/>
</dbReference>
<reference evidence="15" key="1">
    <citation type="submission" date="2016-05" db="EMBL/GenBank/DDBJ databases">
        <title>Comparative genomics of biotechnologically important yeasts.</title>
        <authorList>
            <consortium name="DOE Joint Genome Institute"/>
            <person name="Riley R."/>
            <person name="Haridas S."/>
            <person name="Wolfe K.H."/>
            <person name="Lopes M.R."/>
            <person name="Hittinger C.T."/>
            <person name="Goker M."/>
            <person name="Salamov A."/>
            <person name="Wisecaver J."/>
            <person name="Long T.M."/>
            <person name="Aerts A.L."/>
            <person name="Barry K."/>
            <person name="Choi C."/>
            <person name="Clum A."/>
            <person name="Coughlan A.Y."/>
            <person name="Deshpande S."/>
            <person name="Douglass A.P."/>
            <person name="Hanson S.J."/>
            <person name="Klenk H.-P."/>
            <person name="Labutti K."/>
            <person name="Lapidus A."/>
            <person name="Lindquist E."/>
            <person name="Lipzen A."/>
            <person name="Meier-Kolthoff J.P."/>
            <person name="Ohm R.A."/>
            <person name="Otillar R.P."/>
            <person name="Pangilinan J."/>
            <person name="Peng Y."/>
            <person name="Rokas A."/>
            <person name="Rosa C.A."/>
            <person name="Scheuner C."/>
            <person name="Sibirny A.A."/>
            <person name="Slot J.C."/>
            <person name="Stielow J.B."/>
            <person name="Sun H."/>
            <person name="Kurtzman C.P."/>
            <person name="Blackwell M."/>
            <person name="Grigoriev I.V."/>
            <person name="Jeffries T.W."/>
        </authorList>
    </citation>
    <scope>NUCLEOTIDE SEQUENCE [LARGE SCALE GENOMIC DNA]</scope>
    <source>
        <strain evidence="15">NRRL Y-17324</strain>
    </source>
</reference>
<dbReference type="RefSeq" id="XP_020064257.1">
    <property type="nucleotide sequence ID" value="XM_020209964.1"/>
</dbReference>
<dbReference type="InterPro" id="IPR019533">
    <property type="entry name" value="Peptidase_S26"/>
</dbReference>
<dbReference type="InterPro" id="IPR036286">
    <property type="entry name" value="LexA/Signal_pep-like_sf"/>
</dbReference>
<evidence type="ECO:0000256" key="4">
    <source>
        <dbReference type="ARBA" id="ARBA00022692"/>
    </source>
</evidence>
<feature type="active site" evidence="10">
    <location>
        <position position="82"/>
    </location>
</feature>
<dbReference type="InterPro" id="IPR037730">
    <property type="entry name" value="IMP2"/>
</dbReference>
<feature type="domain" description="Peptidase S26" evidence="13">
    <location>
        <begin position="101"/>
        <end position="143"/>
    </location>
</feature>
<protein>
    <recommendedName>
        <fullName evidence="11">Mitochondrial inner membrane protease subunit</fullName>
        <ecNumber evidence="11">3.4.21.-</ecNumber>
    </recommendedName>
</protein>
<keyword evidence="6 11" id="KW-0378">Hydrolase</keyword>
<evidence type="ECO:0000256" key="11">
    <source>
        <dbReference type="RuleBase" id="RU362041"/>
    </source>
</evidence>
<dbReference type="CDD" id="cd06530">
    <property type="entry name" value="S26_SPase_I"/>
    <property type="match status" value="1"/>
</dbReference>
<comment type="subcellular location">
    <subcellularLocation>
        <location evidence="1">Mitochondrion inner membrane</location>
        <topology evidence="1">Single-pass membrane protein</topology>
    </subcellularLocation>
</comment>
<dbReference type="OrthoDB" id="9996127at2759"/>
<keyword evidence="12" id="KW-0732">Signal</keyword>
<proteinExistence type="inferred from homology"/>
<evidence type="ECO:0000256" key="8">
    <source>
        <dbReference type="ARBA" id="ARBA00023128"/>
    </source>
</evidence>
<evidence type="ECO:0000259" key="13">
    <source>
        <dbReference type="Pfam" id="PF10502"/>
    </source>
</evidence>
<dbReference type="NCBIfam" id="TIGR02227">
    <property type="entry name" value="sigpep_I_bact"/>
    <property type="match status" value="1"/>
</dbReference>
<dbReference type="GO" id="GO:0006465">
    <property type="term" value="P:signal peptide processing"/>
    <property type="evidence" value="ECO:0007669"/>
    <property type="project" value="InterPro"/>
</dbReference>
<keyword evidence="3 11" id="KW-0645">Protease</keyword>
<keyword evidence="5 11" id="KW-0999">Mitochondrion inner membrane</keyword>
<dbReference type="GO" id="GO:0006627">
    <property type="term" value="P:protein processing involved in protein targeting to mitochondrion"/>
    <property type="evidence" value="ECO:0007669"/>
    <property type="project" value="InterPro"/>
</dbReference>
<dbReference type="GO" id="GO:0004252">
    <property type="term" value="F:serine-type endopeptidase activity"/>
    <property type="evidence" value="ECO:0007669"/>
    <property type="project" value="InterPro"/>
</dbReference>
<dbReference type="STRING" id="984487.A0A1E4SI04"/>
<dbReference type="PROSITE" id="PS00761">
    <property type="entry name" value="SPASE_I_3"/>
    <property type="match status" value="1"/>
</dbReference>
<keyword evidence="7" id="KW-1133">Transmembrane helix</keyword>
<keyword evidence="4" id="KW-0812">Transmembrane</keyword>
<dbReference type="Proteomes" id="UP000094285">
    <property type="component" value="Unassembled WGS sequence"/>
</dbReference>
<evidence type="ECO:0000256" key="9">
    <source>
        <dbReference type="ARBA" id="ARBA00023136"/>
    </source>
</evidence>
<dbReference type="PRINTS" id="PR00727">
    <property type="entry name" value="LEADERPTASE"/>
</dbReference>
<evidence type="ECO:0000256" key="5">
    <source>
        <dbReference type="ARBA" id="ARBA00022792"/>
    </source>
</evidence>
<dbReference type="PANTHER" id="PTHR46041">
    <property type="entry name" value="MITOCHONDRIAL INNER MEMBRANE PROTEASE SUBUNIT 2"/>
    <property type="match status" value="1"/>
</dbReference>
<evidence type="ECO:0000256" key="1">
    <source>
        <dbReference type="ARBA" id="ARBA00004434"/>
    </source>
</evidence>
<evidence type="ECO:0000313" key="15">
    <source>
        <dbReference type="Proteomes" id="UP000094285"/>
    </source>
</evidence>
<comment type="similarity">
    <text evidence="2">Belongs to the peptidase S26 family. IMP2 subfamily.</text>
</comment>
<dbReference type="Gene3D" id="2.10.109.10">
    <property type="entry name" value="Umud Fragment, subunit A"/>
    <property type="match status" value="1"/>
</dbReference>
<gene>
    <name evidence="14" type="ORF">CANTADRAFT_51589</name>
</gene>
<evidence type="ECO:0000256" key="12">
    <source>
        <dbReference type="SAM" id="SignalP"/>
    </source>
</evidence>
<evidence type="ECO:0000256" key="3">
    <source>
        <dbReference type="ARBA" id="ARBA00022670"/>
    </source>
</evidence>
<name>A0A1E4SI04_9ASCO</name>
<keyword evidence="8 11" id="KW-0496">Mitochondrion</keyword>
<evidence type="ECO:0000256" key="10">
    <source>
        <dbReference type="PIRSR" id="PIRSR600223-1"/>
    </source>
</evidence>
<dbReference type="InterPro" id="IPR019758">
    <property type="entry name" value="Pept_S26A_signal_pept_1_CS"/>
</dbReference>
<sequence length="174" mass="19492">MSLRKSLLALTWIPVVYTFTNHVYQPYQIRGSSMSPTFNPGTDSTTKDIVLVSKLKVKETSFTRGDVIMFRSPENPEKILTKRVVGLQGDRVRPKSPYPKAQTVVPRNHLWVEGDNAFHSIDSNNFGPVSQGLVVGKVVTILWPLSRFGKDILGGRDARELDPKDMLVKLIGEI</sequence>
<dbReference type="Pfam" id="PF10502">
    <property type="entry name" value="Peptidase_S26"/>
    <property type="match status" value="2"/>
</dbReference>
<dbReference type="FunFam" id="2.10.109.10:FF:000005">
    <property type="entry name" value="Mitochondrial inner membrane protease subunit"/>
    <property type="match status" value="1"/>
</dbReference>
<dbReference type="EMBL" id="KV453912">
    <property type="protein sequence ID" value="ODV79135.1"/>
    <property type="molecule type" value="Genomic_DNA"/>
</dbReference>
<dbReference type="EC" id="3.4.21.-" evidence="11"/>
<dbReference type="AlphaFoldDB" id="A0A1E4SI04"/>
<dbReference type="PANTHER" id="PTHR46041:SF2">
    <property type="entry name" value="MITOCHONDRIAL INNER MEMBRANE PROTEASE SUBUNIT 2"/>
    <property type="match status" value="1"/>
</dbReference>
<evidence type="ECO:0000256" key="6">
    <source>
        <dbReference type="ARBA" id="ARBA00022801"/>
    </source>
</evidence>
<feature type="chain" id="PRO_5009162783" description="Mitochondrial inner membrane protease subunit" evidence="12">
    <location>
        <begin position="19"/>
        <end position="174"/>
    </location>
</feature>
<dbReference type="GeneID" id="30984100"/>
<feature type="domain" description="Peptidase S26" evidence="13">
    <location>
        <begin position="9"/>
        <end position="93"/>
    </location>
</feature>
<dbReference type="InterPro" id="IPR000223">
    <property type="entry name" value="Pept_S26A_signal_pept_1"/>
</dbReference>
<feature type="active site" evidence="10">
    <location>
        <position position="33"/>
    </location>
</feature>
<accession>A0A1E4SI04</accession>
<organism evidence="14 15">
    <name type="scientific">Suhomyces tanzawaensis NRRL Y-17324</name>
    <dbReference type="NCBI Taxonomy" id="984487"/>
    <lineage>
        <taxon>Eukaryota</taxon>
        <taxon>Fungi</taxon>
        <taxon>Dikarya</taxon>
        <taxon>Ascomycota</taxon>
        <taxon>Saccharomycotina</taxon>
        <taxon>Pichiomycetes</taxon>
        <taxon>Debaryomycetaceae</taxon>
        <taxon>Suhomyces</taxon>
    </lineage>
</organism>
<evidence type="ECO:0000256" key="7">
    <source>
        <dbReference type="ARBA" id="ARBA00022989"/>
    </source>
</evidence>
<keyword evidence="9" id="KW-0472">Membrane</keyword>
<feature type="signal peptide" evidence="12">
    <location>
        <begin position="1"/>
        <end position="18"/>
    </location>
</feature>
<dbReference type="SUPFAM" id="SSF51306">
    <property type="entry name" value="LexA/Signal peptidase"/>
    <property type="match status" value="1"/>
</dbReference>
<evidence type="ECO:0000313" key="14">
    <source>
        <dbReference type="EMBL" id="ODV79135.1"/>
    </source>
</evidence>
<evidence type="ECO:0000256" key="2">
    <source>
        <dbReference type="ARBA" id="ARBA00007066"/>
    </source>
</evidence>